<dbReference type="RefSeq" id="WP_324614894.1">
    <property type="nucleotide sequence ID" value="NZ_WMBQ01000001.1"/>
</dbReference>
<evidence type="ECO:0000313" key="1">
    <source>
        <dbReference type="EMBL" id="MTD93689.1"/>
    </source>
</evidence>
<organism evidence="1 2">
    <name type="scientific">Hyphomicrobium album</name>
    <dbReference type="NCBI Taxonomy" id="2665159"/>
    <lineage>
        <taxon>Bacteria</taxon>
        <taxon>Pseudomonadati</taxon>
        <taxon>Pseudomonadota</taxon>
        <taxon>Alphaproteobacteria</taxon>
        <taxon>Hyphomicrobiales</taxon>
        <taxon>Hyphomicrobiaceae</taxon>
        <taxon>Hyphomicrobium</taxon>
    </lineage>
</organism>
<name>A0A6I3KHD1_9HYPH</name>
<sequence length="145" mass="16017">MTLHLIKLCVGVDSIEELADWQKARAAEQKKAGAPPKIFHTTFQTPKREAELLDGGSMFWVIKGSVQVRQKLVGFEPGTKSDGSKGCRILLDKVLVPVRPVPRRAFQGWRYLTADDAPADLGRGDKGLADLPPKMRRELAELGLI</sequence>
<dbReference type="Pfam" id="PF07370">
    <property type="entry name" value="DUF1489"/>
    <property type="match status" value="1"/>
</dbReference>
<proteinExistence type="predicted"/>
<protein>
    <submittedName>
        <fullName evidence="1">DUF1489 family protein</fullName>
    </submittedName>
</protein>
<accession>A0A6I3KHD1</accession>
<reference evidence="1 2" key="1">
    <citation type="submission" date="2019-11" db="EMBL/GenBank/DDBJ databases">
        <title>Identification of a novel strain.</title>
        <authorList>
            <person name="Xu Q."/>
            <person name="Wang G."/>
        </authorList>
    </citation>
    <scope>NUCLEOTIDE SEQUENCE [LARGE SCALE GENOMIC DNA]</scope>
    <source>
        <strain evidence="2">xq</strain>
    </source>
</reference>
<dbReference type="PIRSF" id="PIRSF032025">
    <property type="entry name" value="UCP032025"/>
    <property type="match status" value="1"/>
</dbReference>
<gene>
    <name evidence="1" type="ORF">GIW81_04990</name>
</gene>
<dbReference type="InterPro" id="IPR008320">
    <property type="entry name" value="UCP032025"/>
</dbReference>
<dbReference type="EMBL" id="WMBQ01000001">
    <property type="protein sequence ID" value="MTD93689.1"/>
    <property type="molecule type" value="Genomic_DNA"/>
</dbReference>
<evidence type="ECO:0000313" key="2">
    <source>
        <dbReference type="Proteomes" id="UP000440694"/>
    </source>
</evidence>
<keyword evidence="2" id="KW-1185">Reference proteome</keyword>
<dbReference type="Proteomes" id="UP000440694">
    <property type="component" value="Unassembled WGS sequence"/>
</dbReference>
<comment type="caution">
    <text evidence="1">The sequence shown here is derived from an EMBL/GenBank/DDBJ whole genome shotgun (WGS) entry which is preliminary data.</text>
</comment>
<dbReference type="AlphaFoldDB" id="A0A6I3KHD1"/>